<feature type="region of interest" description="Disordered" evidence="1">
    <location>
        <begin position="162"/>
        <end position="192"/>
    </location>
</feature>
<evidence type="ECO:0000259" key="2">
    <source>
        <dbReference type="PROSITE" id="PS50995"/>
    </source>
</evidence>
<dbReference type="InterPro" id="IPR000835">
    <property type="entry name" value="HTH_MarR-typ"/>
</dbReference>
<reference evidence="3 4" key="1">
    <citation type="submission" date="2023-11" db="EMBL/GenBank/DDBJ databases">
        <title>Genome sequence of Microbacterium rhizosphaerae KACC 19337.</title>
        <authorList>
            <person name="Choi H."/>
            <person name="Kim S."/>
            <person name="Kim Y."/>
            <person name="Kwon S.-W."/>
            <person name="Heo J."/>
        </authorList>
    </citation>
    <scope>NUCLEOTIDE SEQUENCE [LARGE SCALE GENOMIC DNA]</scope>
    <source>
        <strain evidence="3 4">KACC 19337</strain>
    </source>
</reference>
<dbReference type="PANTHER" id="PTHR33164:SF99">
    <property type="entry name" value="MARR FAMILY REGULATORY PROTEIN"/>
    <property type="match status" value="1"/>
</dbReference>
<accession>A0ABZ0SPP5</accession>
<dbReference type="RefSeq" id="WP_320941967.1">
    <property type="nucleotide sequence ID" value="NZ_BAABEU010000001.1"/>
</dbReference>
<proteinExistence type="predicted"/>
<keyword evidence="4" id="KW-1185">Reference proteome</keyword>
<name>A0ABZ0SPP5_9MICO</name>
<dbReference type="EMBL" id="CP139368">
    <property type="protein sequence ID" value="WPR89251.1"/>
    <property type="molecule type" value="Genomic_DNA"/>
</dbReference>
<evidence type="ECO:0000313" key="4">
    <source>
        <dbReference type="Proteomes" id="UP001323798"/>
    </source>
</evidence>
<dbReference type="Gene3D" id="1.10.10.10">
    <property type="entry name" value="Winged helix-like DNA-binding domain superfamily/Winged helix DNA-binding domain"/>
    <property type="match status" value="1"/>
</dbReference>
<dbReference type="SUPFAM" id="SSF46785">
    <property type="entry name" value="Winged helix' DNA-binding domain"/>
    <property type="match status" value="1"/>
</dbReference>
<dbReference type="InterPro" id="IPR036390">
    <property type="entry name" value="WH_DNA-bd_sf"/>
</dbReference>
<gene>
    <name evidence="3" type="ORF">SM116_16035</name>
</gene>
<dbReference type="InterPro" id="IPR036388">
    <property type="entry name" value="WH-like_DNA-bd_sf"/>
</dbReference>
<protein>
    <submittedName>
        <fullName evidence="3">MarR family transcriptional regulator</fullName>
    </submittedName>
</protein>
<feature type="domain" description="HTH marR-type" evidence="2">
    <location>
        <begin position="11"/>
        <end position="146"/>
    </location>
</feature>
<organism evidence="3 4">
    <name type="scientific">Microbacterium rhizosphaerae</name>
    <dbReference type="NCBI Taxonomy" id="1678237"/>
    <lineage>
        <taxon>Bacteria</taxon>
        <taxon>Bacillati</taxon>
        <taxon>Actinomycetota</taxon>
        <taxon>Actinomycetes</taxon>
        <taxon>Micrococcales</taxon>
        <taxon>Microbacteriaceae</taxon>
        <taxon>Microbacterium</taxon>
    </lineage>
</organism>
<dbReference type="PROSITE" id="PS50995">
    <property type="entry name" value="HTH_MARR_2"/>
    <property type="match status" value="1"/>
</dbReference>
<sequence>MDECPAVSETEWSVWRAFTTMHRMLEAAVEARLNGASVSGPDFDVLSALLEADDQALRAGELAASIGWEKSRLSHQLRRMESRGLIARRECSADMRGTWVELTEAGRATVAAALPERLTAMREIFFDVLDEREQRALGEISAKVLAAASAQCESACAEAEAESEAAHAQGETADAVPPRSDQAEAALSAAIR</sequence>
<dbReference type="InterPro" id="IPR039422">
    <property type="entry name" value="MarR/SlyA-like"/>
</dbReference>
<evidence type="ECO:0000256" key="1">
    <source>
        <dbReference type="SAM" id="MobiDB-lite"/>
    </source>
</evidence>
<dbReference type="PANTHER" id="PTHR33164">
    <property type="entry name" value="TRANSCRIPTIONAL REGULATOR, MARR FAMILY"/>
    <property type="match status" value="1"/>
</dbReference>
<dbReference type="Pfam" id="PF12802">
    <property type="entry name" value="MarR_2"/>
    <property type="match status" value="1"/>
</dbReference>
<evidence type="ECO:0000313" key="3">
    <source>
        <dbReference type="EMBL" id="WPR89251.1"/>
    </source>
</evidence>
<dbReference type="Proteomes" id="UP001323798">
    <property type="component" value="Chromosome"/>
</dbReference>
<dbReference type="SMART" id="SM00347">
    <property type="entry name" value="HTH_MARR"/>
    <property type="match status" value="1"/>
</dbReference>